<keyword evidence="1" id="KW-0378">Hydrolase</keyword>
<feature type="domain" description="Calcineurin-like phosphoesterase" evidence="2">
    <location>
        <begin position="8"/>
        <end position="195"/>
    </location>
</feature>
<dbReference type="InterPro" id="IPR050535">
    <property type="entry name" value="DNA_Repair-Maintenance_Comp"/>
</dbReference>
<dbReference type="GO" id="GO:0016787">
    <property type="term" value="F:hydrolase activity"/>
    <property type="evidence" value="ECO:0007669"/>
    <property type="project" value="UniProtKB-KW"/>
</dbReference>
<dbReference type="InterPro" id="IPR041796">
    <property type="entry name" value="Mre11_N"/>
</dbReference>
<gene>
    <name evidence="3" type="ORF">RsY01_1339</name>
</gene>
<dbReference type="Gene3D" id="3.60.21.10">
    <property type="match status" value="1"/>
</dbReference>
<dbReference type="PANTHER" id="PTHR30337">
    <property type="entry name" value="COMPONENT OF ATP-DEPENDENT DSDNA EXONUCLEASE"/>
    <property type="match status" value="1"/>
</dbReference>
<accession>A0A224X0H7</accession>
<evidence type="ECO:0000259" key="2">
    <source>
        <dbReference type="Pfam" id="PF00149"/>
    </source>
</evidence>
<dbReference type="CDD" id="cd00840">
    <property type="entry name" value="MPP_Mre11_N"/>
    <property type="match status" value="1"/>
</dbReference>
<evidence type="ECO:0000256" key="1">
    <source>
        <dbReference type="ARBA" id="ARBA00022801"/>
    </source>
</evidence>
<dbReference type="EMBL" id="BEDT01000003">
    <property type="protein sequence ID" value="GAX47738.1"/>
    <property type="molecule type" value="Genomic_DNA"/>
</dbReference>
<comment type="caution">
    <text evidence="3">The sequence shown here is derived from an EMBL/GenBank/DDBJ whole genome shotgun (WGS) entry which is preliminary data.</text>
</comment>
<organism evidence="3 4">
    <name type="scientific">Pseudolactococcus reticulitermitis</name>
    <dbReference type="NCBI Taxonomy" id="2025039"/>
    <lineage>
        <taxon>Bacteria</taxon>
        <taxon>Bacillati</taxon>
        <taxon>Bacillota</taxon>
        <taxon>Bacilli</taxon>
        <taxon>Lactobacillales</taxon>
        <taxon>Streptococcaceae</taxon>
        <taxon>Pseudolactococcus</taxon>
    </lineage>
</organism>
<dbReference type="Proteomes" id="UP000218689">
    <property type="component" value="Unassembled WGS sequence"/>
</dbReference>
<dbReference type="SUPFAM" id="SSF56300">
    <property type="entry name" value="Metallo-dependent phosphatases"/>
    <property type="match status" value="1"/>
</dbReference>
<evidence type="ECO:0000313" key="4">
    <source>
        <dbReference type="Proteomes" id="UP000218689"/>
    </source>
</evidence>
<protein>
    <recommendedName>
        <fullName evidence="2">Calcineurin-like phosphoesterase domain-containing protein</fullName>
    </recommendedName>
</protein>
<dbReference type="InterPro" id="IPR029052">
    <property type="entry name" value="Metallo-depent_PP-like"/>
</dbReference>
<dbReference type="InterPro" id="IPR004843">
    <property type="entry name" value="Calcineurin-like_PHP"/>
</dbReference>
<keyword evidence="4" id="KW-1185">Reference proteome</keyword>
<dbReference type="AlphaFoldDB" id="A0A224X0H7"/>
<sequence length="385" mass="43999">MPNRKSIMKFIHTADLHLDREFEGLVQETPFQPYRILEKIIDLAISEAVEVVLFAGDNFHQSQPSIKIQNYFIEQLTRLQPYGIQAVIIFGNHDYYRESVYWIDFPEHVTVFKSETVTTQKLTLKTGERLAVSGFSYQHPHLSVNKVEDYPEKDGSCDYHIGLFHGEFSGQSFAPATLTDMLAKDYHYWALGHIHLANQVADNVIYPGTPQGRNKKETTNLVVLGEMTPTGNLIYFRDLAEVHFETLSIDLSACQTLVQALTFIKSNLVDTATFYSLNLENYETIADHLQEAVDNDELLEELRQSHVIVKLKLMPLSSETDELTKIVVPDLRLPALDLEQVYSLLPHKQEIRAVFEDADFQDEVQENLALFASQHFEFGGTLDEN</sequence>
<reference evidence="4" key="1">
    <citation type="submission" date="2017-08" db="EMBL/GenBank/DDBJ databases">
        <title>Draft genome sequence of Lactococcus sp. strain Rs-Y01, isolated from the gut of the lower termite Reticulitermes speratus.</title>
        <authorList>
            <person name="Ohkuma M."/>
            <person name="Yuki M."/>
        </authorList>
    </citation>
    <scope>NUCLEOTIDE SEQUENCE [LARGE SCALE GENOMIC DNA]</scope>
    <source>
        <strain evidence="4">Rs-Y01</strain>
    </source>
</reference>
<proteinExistence type="predicted"/>
<dbReference type="PANTHER" id="PTHR30337:SF7">
    <property type="entry name" value="PHOSPHOESTERASE"/>
    <property type="match status" value="1"/>
</dbReference>
<name>A0A224X0H7_9LACT</name>
<dbReference type="Pfam" id="PF00149">
    <property type="entry name" value="Metallophos"/>
    <property type="match status" value="1"/>
</dbReference>
<evidence type="ECO:0000313" key="3">
    <source>
        <dbReference type="EMBL" id="GAX47738.1"/>
    </source>
</evidence>